<dbReference type="eggNOG" id="COG5330">
    <property type="taxonomic scope" value="Bacteria"/>
</dbReference>
<dbReference type="EMBL" id="JNBY01000008">
    <property type="protein sequence ID" value="KDN87998.1"/>
    <property type="molecule type" value="Genomic_DNA"/>
</dbReference>
<keyword evidence="2" id="KW-1185">Reference proteome</keyword>
<sequence>MLCRLLGDTADGGDGAGPGWLAVRPELPDCVLETALRHPHWRVRAALAERPGLPAGTLAALAADRERRVRRAAAAAGHRVALPPETLAALAADRDPDTRRLVPGCAGLPVELLVRLAQDGSPLVRAAAVGADSWAQLPPRVRTALRSDRDPAVRSAVQRALRVERPLPVTLAGYIAESDPLRRERTAAGPPWSGRSASGWCWTTIRGSAGRRRAIRGCRRIWRWPWRRIRTRRCGSRCRCGRT</sequence>
<comment type="caution">
    <text evidence="1">The sequence shown here is derived from an EMBL/GenBank/DDBJ whole genome shotgun (WGS) entry which is preliminary data.</text>
</comment>
<dbReference type="InterPro" id="IPR016024">
    <property type="entry name" value="ARM-type_fold"/>
</dbReference>
<dbReference type="PATRIC" id="fig|1348663.4.peg.202"/>
<dbReference type="InterPro" id="IPR011989">
    <property type="entry name" value="ARM-like"/>
</dbReference>
<dbReference type="HOGENOM" id="CLU_1141381_0_0_11"/>
<protein>
    <recommendedName>
        <fullName evidence="3">Leucine rich repeat variant</fullName>
    </recommendedName>
</protein>
<name>A0A066Z2I6_9ACTN</name>
<evidence type="ECO:0000313" key="1">
    <source>
        <dbReference type="EMBL" id="KDN87998.1"/>
    </source>
</evidence>
<evidence type="ECO:0000313" key="2">
    <source>
        <dbReference type="Proteomes" id="UP000027178"/>
    </source>
</evidence>
<dbReference type="AlphaFoldDB" id="A0A066Z2I6"/>
<dbReference type="Pfam" id="PF01816">
    <property type="entry name" value="LRV"/>
    <property type="match status" value="1"/>
</dbReference>
<evidence type="ECO:0008006" key="3">
    <source>
        <dbReference type="Google" id="ProtNLM"/>
    </source>
</evidence>
<reference evidence="1 2" key="1">
    <citation type="submission" date="2014-05" db="EMBL/GenBank/DDBJ databases">
        <title>Draft Genome Sequence of Kitasatospora cheerisanensis KCTC 2395.</title>
        <authorList>
            <person name="Nam D.H."/>
        </authorList>
    </citation>
    <scope>NUCLEOTIDE SEQUENCE [LARGE SCALE GENOMIC DNA]</scope>
    <source>
        <strain evidence="1 2">KCTC 2395</strain>
    </source>
</reference>
<gene>
    <name evidence="1" type="ORF">KCH_02220</name>
</gene>
<dbReference type="Gene3D" id="1.25.10.10">
    <property type="entry name" value="Leucine-rich Repeat Variant"/>
    <property type="match status" value="1"/>
</dbReference>
<dbReference type="Proteomes" id="UP000027178">
    <property type="component" value="Unassembled WGS sequence"/>
</dbReference>
<proteinExistence type="predicted"/>
<organism evidence="1 2">
    <name type="scientific">Kitasatospora cheerisanensis KCTC 2395</name>
    <dbReference type="NCBI Taxonomy" id="1348663"/>
    <lineage>
        <taxon>Bacteria</taxon>
        <taxon>Bacillati</taxon>
        <taxon>Actinomycetota</taxon>
        <taxon>Actinomycetes</taxon>
        <taxon>Kitasatosporales</taxon>
        <taxon>Streptomycetaceae</taxon>
        <taxon>Kitasatospora</taxon>
    </lineage>
</organism>
<accession>A0A066Z2I6</accession>
<dbReference type="InterPro" id="IPR004830">
    <property type="entry name" value="LRR_variant"/>
</dbReference>
<dbReference type="SUPFAM" id="SSF48371">
    <property type="entry name" value="ARM repeat"/>
    <property type="match status" value="1"/>
</dbReference>